<evidence type="ECO:0000259" key="3">
    <source>
        <dbReference type="Pfam" id="PF05368"/>
    </source>
</evidence>
<dbReference type="OrthoDB" id="300709at2759"/>
<dbReference type="SUPFAM" id="SSF51735">
    <property type="entry name" value="NAD(P)-binding Rossmann-fold domains"/>
    <property type="match status" value="1"/>
</dbReference>
<dbReference type="InterPro" id="IPR036291">
    <property type="entry name" value="NAD(P)-bd_dom_sf"/>
</dbReference>
<comment type="similarity">
    <text evidence="1">Belongs to the NmrA-type oxidoreductase family.</text>
</comment>
<feature type="domain" description="NmrA-like" evidence="3">
    <location>
        <begin position="5"/>
        <end position="263"/>
    </location>
</feature>
<keyword evidence="5" id="KW-1185">Reference proteome</keyword>
<gene>
    <name evidence="4" type="ORF">IFR04_011383</name>
</gene>
<protein>
    <recommendedName>
        <fullName evidence="3">NmrA-like domain-containing protein</fullName>
    </recommendedName>
</protein>
<dbReference type="InterPro" id="IPR051164">
    <property type="entry name" value="NmrA-like_oxidored"/>
</dbReference>
<accession>A0A8H7W2M9</accession>
<dbReference type="Gene3D" id="3.40.50.720">
    <property type="entry name" value="NAD(P)-binding Rossmann-like Domain"/>
    <property type="match status" value="1"/>
</dbReference>
<dbReference type="Gene3D" id="3.90.25.10">
    <property type="entry name" value="UDP-galactose 4-epimerase, domain 1"/>
    <property type="match status" value="1"/>
</dbReference>
<evidence type="ECO:0000256" key="2">
    <source>
        <dbReference type="ARBA" id="ARBA00022857"/>
    </source>
</evidence>
<proteinExistence type="inferred from homology"/>
<dbReference type="PANTHER" id="PTHR42748:SF14">
    <property type="entry name" value="SNOAL-LIKE DOMAIN-CONTAINING PROTEIN"/>
    <property type="match status" value="1"/>
</dbReference>
<dbReference type="PANTHER" id="PTHR42748">
    <property type="entry name" value="NITROGEN METABOLITE REPRESSION PROTEIN NMRA FAMILY MEMBER"/>
    <property type="match status" value="1"/>
</dbReference>
<keyword evidence="2" id="KW-0521">NADP</keyword>
<dbReference type="Proteomes" id="UP000664132">
    <property type="component" value="Unassembled WGS sequence"/>
</dbReference>
<name>A0A8H7W2M9_9HELO</name>
<reference evidence="4" key="1">
    <citation type="submission" date="2021-02" db="EMBL/GenBank/DDBJ databases">
        <title>Genome sequence Cadophora malorum strain M34.</title>
        <authorList>
            <person name="Stefanovic E."/>
            <person name="Vu D."/>
            <person name="Scully C."/>
            <person name="Dijksterhuis J."/>
            <person name="Roader J."/>
            <person name="Houbraken J."/>
        </authorList>
    </citation>
    <scope>NUCLEOTIDE SEQUENCE</scope>
    <source>
        <strain evidence="4">M34</strain>
    </source>
</reference>
<dbReference type="AlphaFoldDB" id="A0A8H7W2M9"/>
<evidence type="ECO:0000313" key="5">
    <source>
        <dbReference type="Proteomes" id="UP000664132"/>
    </source>
</evidence>
<organism evidence="4 5">
    <name type="scientific">Cadophora malorum</name>
    <dbReference type="NCBI Taxonomy" id="108018"/>
    <lineage>
        <taxon>Eukaryota</taxon>
        <taxon>Fungi</taxon>
        <taxon>Dikarya</taxon>
        <taxon>Ascomycota</taxon>
        <taxon>Pezizomycotina</taxon>
        <taxon>Leotiomycetes</taxon>
        <taxon>Helotiales</taxon>
        <taxon>Ploettnerulaceae</taxon>
        <taxon>Cadophora</taxon>
    </lineage>
</organism>
<dbReference type="InterPro" id="IPR008030">
    <property type="entry name" value="NmrA-like"/>
</dbReference>
<sequence>MASPTETILVIGGTGAQGAAVVRELSLSNKCTVHILTRSMTSPSALSLSFLPHVKLIAGSPHNETDLHSALSGISVVFANLNGFAIGEKAEIYWGIRIFEIAAEKGVRHFIWGSLDSSYKISGYKPRFRTGHFDGKSKVADWISAQPKDGKMSWSVLTSCMYAETLSEMLRPVPEMIDGEDVMVFQAPVGDGEPPFIYLEDLGRYALWLVENPKESSGMNLRIATEGTGWKGLANSFSEATGRKAIFRDITVDQYFASGVFPDPDMKVGRSVGHDDETLQTYRQNFSGFWNSWKENILQRDYELLDRILPERVESVKEWMLLTRYTGQPDSVLKDYVDLGEARKAAAAATKA</sequence>
<evidence type="ECO:0000313" key="4">
    <source>
        <dbReference type="EMBL" id="KAG4415511.1"/>
    </source>
</evidence>
<dbReference type="EMBL" id="JAFJYH010000220">
    <property type="protein sequence ID" value="KAG4415511.1"/>
    <property type="molecule type" value="Genomic_DNA"/>
</dbReference>
<dbReference type="Pfam" id="PF05368">
    <property type="entry name" value="NmrA"/>
    <property type="match status" value="1"/>
</dbReference>
<dbReference type="GO" id="GO:0005634">
    <property type="term" value="C:nucleus"/>
    <property type="evidence" value="ECO:0007669"/>
    <property type="project" value="TreeGrafter"/>
</dbReference>
<comment type="caution">
    <text evidence="4">The sequence shown here is derived from an EMBL/GenBank/DDBJ whole genome shotgun (WGS) entry which is preliminary data.</text>
</comment>
<evidence type="ECO:0000256" key="1">
    <source>
        <dbReference type="ARBA" id="ARBA00006328"/>
    </source>
</evidence>